<protein>
    <submittedName>
        <fullName evidence="1">Uncharacterized protein</fullName>
    </submittedName>
</protein>
<evidence type="ECO:0000313" key="2">
    <source>
        <dbReference type="Proteomes" id="UP000053958"/>
    </source>
</evidence>
<dbReference type="EMBL" id="LASV01000060">
    <property type="protein sequence ID" value="KKA24549.1"/>
    <property type="molecule type" value="Genomic_DNA"/>
</dbReference>
<organism evidence="1 2">
    <name type="scientific">Rasamsonia emersonii (strain ATCC 16479 / CBS 393.64 / IMI 116815)</name>
    <dbReference type="NCBI Taxonomy" id="1408163"/>
    <lineage>
        <taxon>Eukaryota</taxon>
        <taxon>Fungi</taxon>
        <taxon>Dikarya</taxon>
        <taxon>Ascomycota</taxon>
        <taxon>Pezizomycotina</taxon>
        <taxon>Eurotiomycetes</taxon>
        <taxon>Eurotiomycetidae</taxon>
        <taxon>Eurotiales</taxon>
        <taxon>Trichocomaceae</taxon>
        <taxon>Rasamsonia</taxon>
    </lineage>
</organism>
<dbReference type="AlphaFoldDB" id="A0A0F4Z209"/>
<sequence>MSYTKASFENPQGRLQIPTQVGFSRPQFSLGRFPNGSERINIEIPDAMFDSNSDCRAQVRKLRRACDGLYYIFFSEHTNMALKVIGTKRSKGQSRRERKSFACQAVSTKGASAVRDCQFVDRPRTLLPGYT</sequence>
<keyword evidence="2" id="KW-1185">Reference proteome</keyword>
<comment type="caution">
    <text evidence="1">The sequence shown here is derived from an EMBL/GenBank/DDBJ whole genome shotgun (WGS) entry which is preliminary data.</text>
</comment>
<name>A0A0F4Z209_RASE3</name>
<dbReference type="Proteomes" id="UP000053958">
    <property type="component" value="Unassembled WGS sequence"/>
</dbReference>
<proteinExistence type="predicted"/>
<dbReference type="GeneID" id="25313801"/>
<accession>A0A0F4Z209</accession>
<reference evidence="1 2" key="1">
    <citation type="submission" date="2015-04" db="EMBL/GenBank/DDBJ databases">
        <authorList>
            <person name="Heijne W.H."/>
            <person name="Fedorova N.D."/>
            <person name="Nierman W.C."/>
            <person name="Vollebregt A.W."/>
            <person name="Zhao Z."/>
            <person name="Wu L."/>
            <person name="Kumar M."/>
            <person name="Stam H."/>
            <person name="van den Berg M.A."/>
            <person name="Pel H.J."/>
        </authorList>
    </citation>
    <scope>NUCLEOTIDE SEQUENCE [LARGE SCALE GENOMIC DNA]</scope>
    <source>
        <strain evidence="1 2">CBS 393.64</strain>
    </source>
</reference>
<evidence type="ECO:0000313" key="1">
    <source>
        <dbReference type="EMBL" id="KKA24549.1"/>
    </source>
</evidence>
<dbReference type="RefSeq" id="XP_013331161.1">
    <property type="nucleotide sequence ID" value="XM_013475707.1"/>
</dbReference>
<gene>
    <name evidence="1" type="ORF">T310_1450</name>
</gene>